<accession>A0A914XX96</accession>
<dbReference type="PROSITE" id="PS50234">
    <property type="entry name" value="VWFA"/>
    <property type="match status" value="1"/>
</dbReference>
<dbReference type="SUPFAM" id="SSF53300">
    <property type="entry name" value="vWA-like"/>
    <property type="match status" value="2"/>
</dbReference>
<dbReference type="PANTHER" id="PTHR31024:SF12">
    <property type="entry name" value="VWFA DOMAIN-CONTAINING PROTEIN"/>
    <property type="match status" value="1"/>
</dbReference>
<evidence type="ECO:0000313" key="3">
    <source>
        <dbReference type="Proteomes" id="UP000887577"/>
    </source>
</evidence>
<protein>
    <submittedName>
        <fullName evidence="4">VWFA domain-containing protein</fullName>
    </submittedName>
</protein>
<sequence length="345" mass="38699">MKNNNSVIHEIDFIDKMISNWTWGDDGVNVAFLSYGFLGQFSMNKFYKDLTSAQQVLASLRQLANFGILSPTTLTAAVKFVDEVYTNTYPHRPGVEPRFICFTATNDTVDIANAAIYFKNLYEKNYETLINVIFSDPQLFKNLESLKVINMEDFAPQYYENITETIWNTLCVHDIRFTPLPCTTTTTTTSIPTVTTAKTTTFAPIPTTTTTTKLPMTTTTKNLPLTTTTSSGGIGPGGNSGEGECRCVSQHLWLDIVIVMDASQSIRQEGLSELQAHILTLFGAYMTIDPLQSQSVRVAIVSTAERAQIEARFDQIKSLEELQYYLYGVTWKKEQDTINIEQFVV</sequence>
<keyword evidence="3" id="KW-1185">Reference proteome</keyword>
<proteinExistence type="predicted"/>
<dbReference type="PANTHER" id="PTHR31024">
    <property type="entry name" value="C-TYPE LECTIN"/>
    <property type="match status" value="1"/>
</dbReference>
<name>A0A914XX96_9BILA</name>
<evidence type="ECO:0000313" key="4">
    <source>
        <dbReference type="WBParaSite" id="PSU_v2.g11155.t1"/>
    </source>
</evidence>
<dbReference type="Gene3D" id="3.40.50.410">
    <property type="entry name" value="von Willebrand factor, type A domain"/>
    <property type="match status" value="2"/>
</dbReference>
<dbReference type="GO" id="GO:0045087">
    <property type="term" value="P:innate immune response"/>
    <property type="evidence" value="ECO:0007669"/>
    <property type="project" value="TreeGrafter"/>
</dbReference>
<reference evidence="4" key="1">
    <citation type="submission" date="2022-11" db="UniProtKB">
        <authorList>
            <consortium name="WormBaseParasite"/>
        </authorList>
    </citation>
    <scope>IDENTIFICATION</scope>
</reference>
<dbReference type="InterPro" id="IPR002035">
    <property type="entry name" value="VWF_A"/>
</dbReference>
<organism evidence="3 4">
    <name type="scientific">Panagrolaimus superbus</name>
    <dbReference type="NCBI Taxonomy" id="310955"/>
    <lineage>
        <taxon>Eukaryota</taxon>
        <taxon>Metazoa</taxon>
        <taxon>Ecdysozoa</taxon>
        <taxon>Nematoda</taxon>
        <taxon>Chromadorea</taxon>
        <taxon>Rhabditida</taxon>
        <taxon>Tylenchina</taxon>
        <taxon>Panagrolaimomorpha</taxon>
        <taxon>Panagrolaimoidea</taxon>
        <taxon>Panagrolaimidae</taxon>
        <taxon>Panagrolaimus</taxon>
    </lineage>
</organism>
<dbReference type="InterPro" id="IPR036465">
    <property type="entry name" value="vWFA_dom_sf"/>
</dbReference>
<feature type="region of interest" description="Disordered" evidence="1">
    <location>
        <begin position="208"/>
        <end position="240"/>
    </location>
</feature>
<dbReference type="AlphaFoldDB" id="A0A914XX96"/>
<feature type="compositionally biased region" description="Low complexity" evidence="1">
    <location>
        <begin position="208"/>
        <end position="231"/>
    </location>
</feature>
<evidence type="ECO:0000256" key="1">
    <source>
        <dbReference type="SAM" id="MobiDB-lite"/>
    </source>
</evidence>
<dbReference type="Pfam" id="PF00092">
    <property type="entry name" value="VWA"/>
    <property type="match status" value="1"/>
</dbReference>
<feature type="domain" description="VWFA" evidence="2">
    <location>
        <begin position="255"/>
        <end position="345"/>
    </location>
</feature>
<dbReference type="WBParaSite" id="PSU_v2.g11155.t1">
    <property type="protein sequence ID" value="PSU_v2.g11155.t1"/>
    <property type="gene ID" value="PSU_v2.g11155"/>
</dbReference>
<evidence type="ECO:0000259" key="2">
    <source>
        <dbReference type="PROSITE" id="PS50234"/>
    </source>
</evidence>
<dbReference type="Proteomes" id="UP000887577">
    <property type="component" value="Unplaced"/>
</dbReference>